<dbReference type="OrthoDB" id="3902588at2759"/>
<feature type="compositionally biased region" description="Basic residues" evidence="1">
    <location>
        <begin position="58"/>
        <end position="67"/>
    </location>
</feature>
<dbReference type="InterPro" id="IPR029063">
    <property type="entry name" value="SAM-dependent_MTases_sf"/>
</dbReference>
<accession>A0A9P8MXY9</accession>
<sequence length="609" mass="66056">MWDIVWTDPKRELVGEHRAKKESRRNRGPDCATPLARSSLSSTTSSHSSKTESAFARFRARGLKKPNSKSTSSPPEHSPPTALPSPASASVSGSATSARSSVSATGDLLSSLLSTPASCSRSRTSKPATSSESTRDEPVARPTADTTIDSLSSRVAAGSRSRFARIIGSTASSTARPAGAPLSDLQSPVRSAFIAPDLLFPGGPLTPPRFADLSNSLPPSLASRDPRLAHLDTPAKSPLRFRAHPRPLPSSLTSDRWGAASAQVRVKMAEPGKSPRAVMTPGDLRQFWKPPDFEAYVRDVKAMAAATPAAVLAKLQELAATNPTAEQPSQPEVERMRWMLSALHHLDVAPAPEGKSKAPTQKIAPEKMNNILALYESKASASYLAGLHPTKRICHLSDKPLPMDTLPNVQPLFVSTTSPSTFPIPPGLFEAVHALSLPSLCSSQDLRGIMQNVSSSLKPGGTFYLVVINPLPCVDTLGRRLRMWLEEHLVANLEKKSRCTNPTAQLPRWLGEVSLRGAGSILTAVKFYATAENVRRMPRDPDPAVEKLYAERKTKAELRSLVGRMLWRTVWGEHVTANSWWWDDRACVDECVELGTFWEYQLIEAVKAS</sequence>
<feature type="compositionally biased region" description="Low complexity" evidence="1">
    <location>
        <begin position="84"/>
        <end position="105"/>
    </location>
</feature>
<comment type="caution">
    <text evidence="2">The sequence shown here is derived from an EMBL/GenBank/DDBJ whole genome shotgun (WGS) entry which is preliminary data.</text>
</comment>
<dbReference type="RefSeq" id="XP_044721901.1">
    <property type="nucleotide sequence ID" value="XM_044863287.1"/>
</dbReference>
<feature type="region of interest" description="Disordered" evidence="1">
    <location>
        <begin position="1"/>
        <end position="163"/>
    </location>
</feature>
<feature type="compositionally biased region" description="Basic and acidic residues" evidence="1">
    <location>
        <begin position="8"/>
        <end position="19"/>
    </location>
</feature>
<organism evidence="2 3">
    <name type="scientific">Hirsutella rhossiliensis</name>
    <dbReference type="NCBI Taxonomy" id="111463"/>
    <lineage>
        <taxon>Eukaryota</taxon>
        <taxon>Fungi</taxon>
        <taxon>Dikarya</taxon>
        <taxon>Ascomycota</taxon>
        <taxon>Pezizomycotina</taxon>
        <taxon>Sordariomycetes</taxon>
        <taxon>Hypocreomycetidae</taxon>
        <taxon>Hypocreales</taxon>
        <taxon>Ophiocordycipitaceae</taxon>
        <taxon>Hirsutella</taxon>
    </lineage>
</organism>
<keyword evidence="3" id="KW-1185">Reference proteome</keyword>
<evidence type="ECO:0000313" key="2">
    <source>
        <dbReference type="EMBL" id="KAH0964388.1"/>
    </source>
</evidence>
<reference evidence="2" key="1">
    <citation type="submission" date="2021-09" db="EMBL/GenBank/DDBJ databases">
        <title>A high-quality genome of the endoparasitic fungus Hirsutella rhossiliensis with a comparison of Hirsutella genomes reveals transposable elements contributing to genome size variation.</title>
        <authorList>
            <person name="Lin R."/>
            <person name="Jiao Y."/>
            <person name="Sun X."/>
            <person name="Ling J."/>
            <person name="Xie B."/>
            <person name="Cheng X."/>
        </authorList>
    </citation>
    <scope>NUCLEOTIDE SEQUENCE</scope>
    <source>
        <strain evidence="2">HR02</strain>
    </source>
</reference>
<dbReference type="EMBL" id="JAIZPD010000004">
    <property type="protein sequence ID" value="KAH0964388.1"/>
    <property type="molecule type" value="Genomic_DNA"/>
</dbReference>
<dbReference type="AlphaFoldDB" id="A0A9P8MXY9"/>
<protein>
    <submittedName>
        <fullName evidence="2">Uncharacterized protein</fullName>
    </submittedName>
</protein>
<gene>
    <name evidence="2" type="ORF">HRG_04816</name>
</gene>
<proteinExistence type="predicted"/>
<feature type="compositionally biased region" description="Low complexity" evidence="1">
    <location>
        <begin position="38"/>
        <end position="53"/>
    </location>
</feature>
<name>A0A9P8MXY9_9HYPO</name>
<feature type="compositionally biased region" description="Polar residues" evidence="1">
    <location>
        <begin position="111"/>
        <end position="132"/>
    </location>
</feature>
<evidence type="ECO:0000313" key="3">
    <source>
        <dbReference type="Proteomes" id="UP000824596"/>
    </source>
</evidence>
<dbReference type="GeneID" id="68353945"/>
<evidence type="ECO:0000256" key="1">
    <source>
        <dbReference type="SAM" id="MobiDB-lite"/>
    </source>
</evidence>
<feature type="compositionally biased region" description="Polar residues" evidence="1">
    <location>
        <begin position="144"/>
        <end position="153"/>
    </location>
</feature>
<dbReference type="SUPFAM" id="SSF53335">
    <property type="entry name" value="S-adenosyl-L-methionine-dependent methyltransferases"/>
    <property type="match status" value="1"/>
</dbReference>
<dbReference type="Proteomes" id="UP000824596">
    <property type="component" value="Unassembled WGS sequence"/>
</dbReference>